<feature type="region of interest" description="Disordered" evidence="1">
    <location>
        <begin position="605"/>
        <end position="724"/>
    </location>
</feature>
<dbReference type="EMBL" id="CACRXK020001603">
    <property type="protein sequence ID" value="CAB3990114.1"/>
    <property type="molecule type" value="Genomic_DNA"/>
</dbReference>
<feature type="compositionally biased region" description="Low complexity" evidence="1">
    <location>
        <begin position="676"/>
        <end position="696"/>
    </location>
</feature>
<organism evidence="2 3">
    <name type="scientific">Paramuricea clavata</name>
    <name type="common">Red gorgonian</name>
    <name type="synonym">Violescent sea-whip</name>
    <dbReference type="NCBI Taxonomy" id="317549"/>
    <lineage>
        <taxon>Eukaryota</taxon>
        <taxon>Metazoa</taxon>
        <taxon>Cnidaria</taxon>
        <taxon>Anthozoa</taxon>
        <taxon>Octocorallia</taxon>
        <taxon>Malacalcyonacea</taxon>
        <taxon>Plexauridae</taxon>
        <taxon>Paramuricea</taxon>
    </lineage>
</organism>
<sequence length="1006" mass="113241">MSENHWKTPKDIEGELQWKHGLSWRDVYFQVSTNTIYLYPRKRKRDNQILHSISLTQIDEISEIGTKFSKRCFKIVLKMGAIEQFKCPAKMDNVKVQQLINNLRHAQKFWTDKEILQQRKPGRQRRVTLEGPDEPSESVDMMKHRVFFTLWNGEMIGLLVDATSTFTSVYLRLFSFACKPSSCSLCKIRHQSCDLWAVDTTGTARRVRKDEFLIDLGKAGHSLFVMEHHQKLLVVYFSDVSYETMPVPAGITAKQILKLDQIASKLNELSCFDPGLFLRYENGKEVQFCMNDNPFKYQEYGKIVARSKRIRLNSLKKSDHEIIAEMRWKEFEEHHRRKKASDIANELLAGQIRKSSRMDEELCFVDDHFALNNDESRSSTTADPRGIQAPYDVVVQGGEGYGLPKSREYITEVGGNNSGDNGGGKDDSGGGGTDGGGDDLKTCADIDTLSVSTCSEPNISHQLPPGYDVVGVTSDEHAATKSPDDGCPKNSTDVITTADEVMTENLQDRNDNDGDAMMRDSLDSNYSKNNNDLTNTSNCIGIENNQDVGKQSLSDGAGTKNNNNVSFSFDHKHDVTETTEHDDVIDMVSPRDDCVLDANLVTSDNSCTINNDDVTNTSDGAENKDDIMGEKSSNDQLVKSRNDDTNILFVDQENSSSTTQSNADQTGVSRPSDSKPLNSDGNPNSSPNLDSNLSPNTIPATNPDPKTNLDPTKASNQSQKNLMHSQSDGLVFRKQRQDEENSSHTTSHRSRFRSLSELNGRYSFTSNETCDSAAISRDAQITTRGARAMSEPDLLEKDDVLRVGDVFPRKESSDYSEDEVICRPTEISSLTGPTWTFAKRVEECVRKILNVKDDIPQVEKLISEDLCKVLYELLDDGLKKNLLRISFFSIGSNVWDICQTVCKATEVGIDVIQRIKDGSIDQKFHIFIRECIRHKILSRWFEELSSENVQKQIMKHYEQTAVVLEPEHSKAIEHLMLYLDGLDVLKLQELKARESGRNIDFLISFE</sequence>
<comment type="caution">
    <text evidence="2">The sequence shown here is derived from an EMBL/GenBank/DDBJ whole genome shotgun (WGS) entry which is preliminary data.</text>
</comment>
<keyword evidence="3" id="KW-1185">Reference proteome</keyword>
<evidence type="ECO:0000313" key="3">
    <source>
        <dbReference type="Proteomes" id="UP001152795"/>
    </source>
</evidence>
<dbReference type="Gene3D" id="1.20.58.900">
    <property type="match status" value="1"/>
</dbReference>
<dbReference type="InterPro" id="IPR037213">
    <property type="entry name" value="Run_dom_sf"/>
</dbReference>
<dbReference type="SUPFAM" id="SSF140741">
    <property type="entry name" value="RUN domain-like"/>
    <property type="match status" value="1"/>
</dbReference>
<reference evidence="2" key="1">
    <citation type="submission" date="2020-04" db="EMBL/GenBank/DDBJ databases">
        <authorList>
            <person name="Alioto T."/>
            <person name="Alioto T."/>
            <person name="Gomez Garrido J."/>
        </authorList>
    </citation>
    <scope>NUCLEOTIDE SEQUENCE</scope>
    <source>
        <strain evidence="2">A484AB</strain>
    </source>
</reference>
<name>A0A6S7G9L0_PARCT</name>
<dbReference type="InterPro" id="IPR004012">
    <property type="entry name" value="Run_dom"/>
</dbReference>
<dbReference type="CDD" id="cd00821">
    <property type="entry name" value="PH"/>
    <property type="match status" value="1"/>
</dbReference>
<feature type="region of interest" description="Disordered" evidence="1">
    <location>
        <begin position="507"/>
        <end position="530"/>
    </location>
</feature>
<gene>
    <name evidence="2" type="ORF">PACLA_8A034674</name>
</gene>
<evidence type="ECO:0000256" key="1">
    <source>
        <dbReference type="SAM" id="MobiDB-lite"/>
    </source>
</evidence>
<dbReference type="OrthoDB" id="5951878at2759"/>
<feature type="compositionally biased region" description="Basic and acidic residues" evidence="1">
    <location>
        <begin position="507"/>
        <end position="522"/>
    </location>
</feature>
<dbReference type="CDD" id="cd17671">
    <property type="entry name" value="RUN"/>
    <property type="match status" value="1"/>
</dbReference>
<feature type="region of interest" description="Disordered" evidence="1">
    <location>
        <begin position="410"/>
        <end position="438"/>
    </location>
</feature>
<dbReference type="Pfam" id="PF02759">
    <property type="entry name" value="RUN"/>
    <property type="match status" value="1"/>
</dbReference>
<feature type="compositionally biased region" description="Basic and acidic residues" evidence="1">
    <location>
        <begin position="621"/>
        <end position="644"/>
    </location>
</feature>
<dbReference type="PROSITE" id="PS50826">
    <property type="entry name" value="RUN"/>
    <property type="match status" value="1"/>
</dbReference>
<dbReference type="AlphaFoldDB" id="A0A6S7G9L0"/>
<feature type="compositionally biased region" description="Polar residues" evidence="1">
    <location>
        <begin position="652"/>
        <end position="671"/>
    </location>
</feature>
<protein>
    <submittedName>
        <fullName evidence="2">Uncharacterized protein</fullName>
    </submittedName>
</protein>
<feature type="compositionally biased region" description="Polar residues" evidence="1">
    <location>
        <begin position="605"/>
        <end position="620"/>
    </location>
</feature>
<feature type="compositionally biased region" description="Polar residues" evidence="1">
    <location>
        <begin position="709"/>
        <end position="724"/>
    </location>
</feature>
<accession>A0A6S7G9L0</accession>
<proteinExistence type="predicted"/>
<dbReference type="Proteomes" id="UP001152795">
    <property type="component" value="Unassembled WGS sequence"/>
</dbReference>
<evidence type="ECO:0000313" key="2">
    <source>
        <dbReference type="EMBL" id="CAB3990114.1"/>
    </source>
</evidence>